<reference evidence="2 3" key="1">
    <citation type="submission" date="2021-03" db="EMBL/GenBank/DDBJ databases">
        <title>Complete genome of Streptomyces formicae strain 1H-GS9 (DSM 100524).</title>
        <authorList>
            <person name="Atanasov K.E."/>
            <person name="Altabella T."/>
            <person name="Ferrer A."/>
        </authorList>
    </citation>
    <scope>NUCLEOTIDE SEQUENCE [LARGE SCALE GENOMIC DNA]</scope>
    <source>
        <strain evidence="2 3">1H-GS9</strain>
    </source>
</reference>
<evidence type="ECO:0000313" key="2">
    <source>
        <dbReference type="EMBL" id="UNM11282.1"/>
    </source>
</evidence>
<dbReference type="NCBIfam" id="TIGR04268">
    <property type="entry name" value="FxSxx-COOH"/>
    <property type="match status" value="1"/>
</dbReference>
<dbReference type="InterPro" id="IPR026334">
    <property type="entry name" value="FxSxx-COOH"/>
</dbReference>
<organism evidence="2 3">
    <name type="scientific">Streptomyces formicae</name>
    <dbReference type="NCBI Taxonomy" id="1616117"/>
    <lineage>
        <taxon>Bacteria</taxon>
        <taxon>Bacillati</taxon>
        <taxon>Actinomycetota</taxon>
        <taxon>Actinomycetes</taxon>
        <taxon>Kitasatosporales</taxon>
        <taxon>Streptomycetaceae</taxon>
        <taxon>Streptomyces</taxon>
    </lineage>
</organism>
<feature type="region of interest" description="Disordered" evidence="1">
    <location>
        <begin position="1"/>
        <end position="28"/>
    </location>
</feature>
<dbReference type="RefSeq" id="WP_242329828.1">
    <property type="nucleotide sequence ID" value="NZ_CP071872.1"/>
</dbReference>
<dbReference type="EMBL" id="CP071872">
    <property type="protein sequence ID" value="UNM11282.1"/>
    <property type="molecule type" value="Genomic_DNA"/>
</dbReference>
<evidence type="ECO:0000256" key="1">
    <source>
        <dbReference type="SAM" id="MobiDB-lite"/>
    </source>
</evidence>
<sequence>MQDVNGAEEPSTSEESAGADTTPLPDLPDLLSLDLAELRTLRHPVLSELVAELRDRAEQPTEMLWGFTSAL</sequence>
<accession>A0ABY3WFD9</accession>
<evidence type="ECO:0000313" key="3">
    <source>
        <dbReference type="Proteomes" id="UP000828924"/>
    </source>
</evidence>
<name>A0ABY3WFD9_9ACTN</name>
<protein>
    <submittedName>
        <fullName evidence="2">FXSXX-COOH protein</fullName>
    </submittedName>
</protein>
<gene>
    <name evidence="2" type="primary">fxsA</name>
    <name evidence="2" type="ORF">J4032_06865</name>
</gene>
<proteinExistence type="predicted"/>
<dbReference type="Proteomes" id="UP000828924">
    <property type="component" value="Chromosome"/>
</dbReference>
<keyword evidence="3" id="KW-1185">Reference proteome</keyword>